<keyword evidence="3" id="KW-1185">Reference proteome</keyword>
<gene>
    <name evidence="2" type="primary">Necator_chrX.g24850</name>
    <name evidence="2" type="ORF">RB195_024685</name>
</gene>
<feature type="domain" description="Reverse transcriptase" evidence="1">
    <location>
        <begin position="1"/>
        <end position="72"/>
    </location>
</feature>
<evidence type="ECO:0000313" key="3">
    <source>
        <dbReference type="Proteomes" id="UP001303046"/>
    </source>
</evidence>
<dbReference type="SUPFAM" id="SSF56672">
    <property type="entry name" value="DNA/RNA polymerases"/>
    <property type="match status" value="1"/>
</dbReference>
<protein>
    <recommendedName>
        <fullName evidence="1">Reverse transcriptase domain-containing protein</fullName>
    </recommendedName>
</protein>
<comment type="caution">
    <text evidence="2">The sequence shown here is derived from an EMBL/GenBank/DDBJ whole genome shotgun (WGS) entry which is preliminary data.</text>
</comment>
<sequence length="175" mass="19881">MALKVDGRHLHHLRFADDIVLITGSIVQAERVLTEFVETCKKTGLRLDLDKTMLMKNGWVSDGPFTLNGKNISEWSSYVYLGREISVMNDLTSELGRRKRAVWGPFKSIEDLVKRTKIIRLHALLFNTTVFPALTYASQMLAFRKQEENTISVIEHGIERMVLGVSGFTQVKEGI</sequence>
<proteinExistence type="predicted"/>
<dbReference type="Pfam" id="PF00078">
    <property type="entry name" value="RVT_1"/>
    <property type="match status" value="1"/>
</dbReference>
<dbReference type="InterPro" id="IPR000477">
    <property type="entry name" value="RT_dom"/>
</dbReference>
<dbReference type="InterPro" id="IPR043502">
    <property type="entry name" value="DNA/RNA_pol_sf"/>
</dbReference>
<name>A0ABR1ERD3_NECAM</name>
<dbReference type="PANTHER" id="PTHR47027">
    <property type="entry name" value="REVERSE TRANSCRIPTASE DOMAIN-CONTAINING PROTEIN"/>
    <property type="match status" value="1"/>
</dbReference>
<evidence type="ECO:0000259" key="1">
    <source>
        <dbReference type="PROSITE" id="PS50878"/>
    </source>
</evidence>
<evidence type="ECO:0000313" key="2">
    <source>
        <dbReference type="EMBL" id="KAK6764456.1"/>
    </source>
</evidence>
<dbReference type="EMBL" id="JAVFWL010000006">
    <property type="protein sequence ID" value="KAK6764456.1"/>
    <property type="molecule type" value="Genomic_DNA"/>
</dbReference>
<reference evidence="2 3" key="1">
    <citation type="submission" date="2023-08" db="EMBL/GenBank/DDBJ databases">
        <title>A Necator americanus chromosomal reference genome.</title>
        <authorList>
            <person name="Ilik V."/>
            <person name="Petrzelkova K.J."/>
            <person name="Pardy F."/>
            <person name="Fuh T."/>
            <person name="Niatou-Singa F.S."/>
            <person name="Gouil Q."/>
            <person name="Baker L."/>
            <person name="Ritchie M.E."/>
            <person name="Jex A.R."/>
            <person name="Gazzola D."/>
            <person name="Li H."/>
            <person name="Toshio Fujiwara R."/>
            <person name="Zhan B."/>
            <person name="Aroian R.V."/>
            <person name="Pafco B."/>
            <person name="Schwarz E.M."/>
        </authorList>
    </citation>
    <scope>NUCLEOTIDE SEQUENCE [LARGE SCALE GENOMIC DNA]</scope>
    <source>
        <strain evidence="2 3">Aroian</strain>
        <tissue evidence="2">Whole animal</tissue>
    </source>
</reference>
<organism evidence="2 3">
    <name type="scientific">Necator americanus</name>
    <name type="common">Human hookworm</name>
    <dbReference type="NCBI Taxonomy" id="51031"/>
    <lineage>
        <taxon>Eukaryota</taxon>
        <taxon>Metazoa</taxon>
        <taxon>Ecdysozoa</taxon>
        <taxon>Nematoda</taxon>
        <taxon>Chromadorea</taxon>
        <taxon>Rhabditida</taxon>
        <taxon>Rhabditina</taxon>
        <taxon>Rhabditomorpha</taxon>
        <taxon>Strongyloidea</taxon>
        <taxon>Ancylostomatidae</taxon>
        <taxon>Bunostominae</taxon>
        <taxon>Necator</taxon>
    </lineage>
</organism>
<dbReference type="Proteomes" id="UP001303046">
    <property type="component" value="Unassembled WGS sequence"/>
</dbReference>
<accession>A0ABR1ERD3</accession>
<dbReference type="PROSITE" id="PS50878">
    <property type="entry name" value="RT_POL"/>
    <property type="match status" value="1"/>
</dbReference>
<dbReference type="PANTHER" id="PTHR47027:SF20">
    <property type="entry name" value="REVERSE TRANSCRIPTASE-LIKE PROTEIN WITH RNA-DIRECTED DNA POLYMERASE DOMAIN"/>
    <property type="match status" value="1"/>
</dbReference>